<proteinExistence type="predicted"/>
<name>A0A7Y7XHB5_9PSED</name>
<evidence type="ECO:0000313" key="3">
    <source>
        <dbReference type="Proteomes" id="UP000539985"/>
    </source>
</evidence>
<keyword evidence="1" id="KW-1133">Transmembrane helix</keyword>
<evidence type="ECO:0000256" key="1">
    <source>
        <dbReference type="SAM" id="Phobius"/>
    </source>
</evidence>
<feature type="transmembrane region" description="Helical" evidence="1">
    <location>
        <begin position="26"/>
        <end position="44"/>
    </location>
</feature>
<dbReference type="InterPro" id="IPR007047">
    <property type="entry name" value="Flp_Fap"/>
</dbReference>
<evidence type="ECO:0000313" key="2">
    <source>
        <dbReference type="EMBL" id="NWB99908.1"/>
    </source>
</evidence>
<comment type="caution">
    <text evidence="2">The sequence shown here is derived from an EMBL/GenBank/DDBJ whole genome shotgun (WGS) entry which is preliminary data.</text>
</comment>
<keyword evidence="1" id="KW-0472">Membrane</keyword>
<sequence length="63" mass="6705">MLHEAILKLIVKLQIFLQEKDGASGIEYALVAAMVALALSFFITPISGKINGIFTAIQGAITT</sequence>
<organism evidence="2 3">
    <name type="scientific">Pseudomonas gingeri</name>
    <dbReference type="NCBI Taxonomy" id="117681"/>
    <lineage>
        <taxon>Bacteria</taxon>
        <taxon>Pseudomonadati</taxon>
        <taxon>Pseudomonadota</taxon>
        <taxon>Gammaproteobacteria</taxon>
        <taxon>Pseudomonadales</taxon>
        <taxon>Pseudomonadaceae</taxon>
        <taxon>Pseudomonas</taxon>
    </lineage>
</organism>
<protein>
    <submittedName>
        <fullName evidence="2">Flp family type IVb pilin</fullName>
    </submittedName>
</protein>
<keyword evidence="1" id="KW-0812">Transmembrane</keyword>
<reference evidence="2 3" key="1">
    <citation type="submission" date="2020-04" db="EMBL/GenBank/DDBJ databases">
        <title>Molecular characterization of pseudomonads from Agaricus bisporus reveal novel blotch 2 pathogens in Western Europe.</title>
        <authorList>
            <person name="Taparia T."/>
            <person name="Krijger M."/>
            <person name="Haynes E."/>
            <person name="Elpinstone J.G."/>
            <person name="Noble R."/>
            <person name="Van Der Wolf J."/>
        </authorList>
    </citation>
    <scope>NUCLEOTIDE SEQUENCE [LARGE SCALE GENOMIC DNA]</scope>
    <source>
        <strain evidence="2 3">H7001</strain>
    </source>
</reference>
<dbReference type="Pfam" id="PF04964">
    <property type="entry name" value="Flp_Fap"/>
    <property type="match status" value="1"/>
</dbReference>
<gene>
    <name evidence="2" type="ORF">HX882_28970</name>
</gene>
<accession>A0A7Y7XHB5</accession>
<dbReference type="AlphaFoldDB" id="A0A7Y7XHB5"/>
<dbReference type="RefSeq" id="WP_177105431.1">
    <property type="nucleotide sequence ID" value="NZ_JACAOS010000011.1"/>
</dbReference>
<dbReference type="EMBL" id="JACAQB010000027">
    <property type="protein sequence ID" value="NWB99908.1"/>
    <property type="molecule type" value="Genomic_DNA"/>
</dbReference>
<dbReference type="Proteomes" id="UP000539985">
    <property type="component" value="Unassembled WGS sequence"/>
</dbReference>